<dbReference type="AlphaFoldDB" id="A0A2N0ZHM0"/>
<keyword evidence="1" id="KW-1133">Transmembrane helix</keyword>
<reference evidence="2 3" key="1">
    <citation type="journal article" date="2010" name="Int. J. Syst. Evol. Microbiol.">
        <title>Bacillus horneckiae sp. nov., isolated from a spacecraft-assembly clean room.</title>
        <authorList>
            <person name="Vaishampayan P."/>
            <person name="Probst A."/>
            <person name="Krishnamurthi S."/>
            <person name="Ghosh S."/>
            <person name="Osman S."/>
            <person name="McDowall A."/>
            <person name="Ruckmani A."/>
            <person name="Mayilraj S."/>
            <person name="Venkateswaran K."/>
        </authorList>
    </citation>
    <scope>NUCLEOTIDE SEQUENCE [LARGE SCALE GENOMIC DNA]</scope>
    <source>
        <strain evidence="3">1PO1SC</strain>
    </source>
</reference>
<dbReference type="Proteomes" id="UP000233343">
    <property type="component" value="Unassembled WGS sequence"/>
</dbReference>
<sequence>MNLLLCITVGFIIIGFVILVSMKKSMESKLTFIKRNIETEKSLTTPIVWWIVGTTVWGIVSILLIVWWFSLHMK</sequence>
<keyword evidence="1" id="KW-0472">Membrane</keyword>
<protein>
    <submittedName>
        <fullName evidence="2">Uncharacterized protein</fullName>
    </submittedName>
</protein>
<organism evidence="2 3">
    <name type="scientific">Cytobacillus horneckiae</name>
    <dbReference type="NCBI Taxonomy" id="549687"/>
    <lineage>
        <taxon>Bacteria</taxon>
        <taxon>Bacillati</taxon>
        <taxon>Bacillota</taxon>
        <taxon>Bacilli</taxon>
        <taxon>Bacillales</taxon>
        <taxon>Bacillaceae</taxon>
        <taxon>Cytobacillus</taxon>
    </lineage>
</organism>
<keyword evidence="1" id="KW-0812">Transmembrane</keyword>
<dbReference type="RefSeq" id="WP_066195712.1">
    <property type="nucleotide sequence ID" value="NZ_JAFDQP010000006.1"/>
</dbReference>
<evidence type="ECO:0000256" key="1">
    <source>
        <dbReference type="SAM" id="Phobius"/>
    </source>
</evidence>
<accession>A0A2N0ZHM0</accession>
<keyword evidence="3" id="KW-1185">Reference proteome</keyword>
<evidence type="ECO:0000313" key="3">
    <source>
        <dbReference type="Proteomes" id="UP000233343"/>
    </source>
</evidence>
<feature type="transmembrane region" description="Helical" evidence="1">
    <location>
        <begin position="47"/>
        <end position="69"/>
    </location>
</feature>
<gene>
    <name evidence="2" type="ORF">CWS20_10830</name>
</gene>
<proteinExistence type="predicted"/>
<name>A0A2N0ZHM0_9BACI</name>
<dbReference type="EMBL" id="PISD01000020">
    <property type="protein sequence ID" value="PKG29003.1"/>
    <property type="molecule type" value="Genomic_DNA"/>
</dbReference>
<evidence type="ECO:0000313" key="2">
    <source>
        <dbReference type="EMBL" id="PKG29003.1"/>
    </source>
</evidence>
<comment type="caution">
    <text evidence="2">The sequence shown here is derived from an EMBL/GenBank/DDBJ whole genome shotgun (WGS) entry which is preliminary data.</text>
</comment>